<name>A0A3D8H9H1_9BACT</name>
<accession>A0A3D8H9H1</accession>
<evidence type="ECO:0000313" key="10">
    <source>
        <dbReference type="EMBL" id="RDU47633.1"/>
    </source>
</evidence>
<evidence type="ECO:0000256" key="6">
    <source>
        <dbReference type="SAM" id="SignalP"/>
    </source>
</evidence>
<reference evidence="10 11" key="1">
    <citation type="submission" date="2018-07" db="EMBL/GenBank/DDBJ databases">
        <title>Parabacteroides acidifaciens nov. sp., isolated from human feces.</title>
        <authorList>
            <person name="Wang Y.J."/>
        </authorList>
    </citation>
    <scope>NUCLEOTIDE SEQUENCE [LARGE SCALE GENOMIC DNA]</scope>
    <source>
        <strain evidence="10 11">426-9</strain>
    </source>
</reference>
<evidence type="ECO:0000313" key="12">
    <source>
        <dbReference type="Proteomes" id="UP000629596"/>
    </source>
</evidence>
<feature type="domain" description="RagB/SusD" evidence="7">
    <location>
        <begin position="279"/>
        <end position="571"/>
    </location>
</feature>
<evidence type="ECO:0000256" key="1">
    <source>
        <dbReference type="ARBA" id="ARBA00004442"/>
    </source>
</evidence>
<dbReference type="InterPro" id="IPR033985">
    <property type="entry name" value="SusD-like_N"/>
</dbReference>
<feature type="chain" id="PRO_5017638011" evidence="6">
    <location>
        <begin position="24"/>
        <end position="573"/>
    </location>
</feature>
<dbReference type="InterPro" id="IPR012944">
    <property type="entry name" value="SusD_RagB_dom"/>
</dbReference>
<gene>
    <name evidence="10" type="ORF">DWU89_18560</name>
    <name evidence="9" type="ORF">H8784_18115</name>
</gene>
<dbReference type="SUPFAM" id="SSF48452">
    <property type="entry name" value="TPR-like"/>
    <property type="match status" value="1"/>
</dbReference>
<sequence>MKTVYIYSILFVVCLLQSCSSFLDETPYNKITAGNFYTNAKEAEQGVNGLYSRMRTLYGSGYILYMCEAPTDIWKSAKSMDIEFQNWTIDATSGSVGTLWSNCYITINQANAVLKALENNDISDLSEGKKKQYISEAKFIRAHHYYHLVQQYGAVELKTEPTESLVTEAYKTSEAEIWNFIIDELKYCIENLPAEQNVYGRITKEAVKHHLARVYLTVKRNDEDIKEAKRLTEEVIASSHSLLGSHKELWSTDNVRNSEVLLPVLFTSNTELNGDGQQLHVMFTASYSDHYPKVLERDLAYGRPWSRIRPTYYLQELYDAEKDARWEDCYRTFWRVNKEEATDMIFSPYTKKTEEVFWKRGDSAMIIPKHPWTKEQVKAVWPVWVWMPDEMREELQDKIQSETNPDGEWPSNTKFQSGTMYTTLIKLQDPLRPSANEMKGVRDVVVFRLGETYLLAAEACHLLGDNVKAAEYINVIRKRAAISGKEKEMEITATQVNIDFILDERAREMAGEFCRWYDLKRTGKLYERMNNPAMNEIVAGKFQKYHVLRPIPRDQLARISNPEDFPQNEGYGN</sequence>
<evidence type="ECO:0000256" key="4">
    <source>
        <dbReference type="ARBA" id="ARBA00023136"/>
    </source>
</evidence>
<protein>
    <submittedName>
        <fullName evidence="10">RagB/SusD family nutrient uptake outer membrane protein</fullName>
    </submittedName>
</protein>
<keyword evidence="5" id="KW-0998">Cell outer membrane</keyword>
<feature type="domain" description="SusD-like N-terminal" evidence="8">
    <location>
        <begin position="22"/>
        <end position="216"/>
    </location>
</feature>
<dbReference type="Pfam" id="PF07980">
    <property type="entry name" value="SusD_RagB"/>
    <property type="match status" value="1"/>
</dbReference>
<comment type="similarity">
    <text evidence="2">Belongs to the SusD family.</text>
</comment>
<evidence type="ECO:0000259" key="8">
    <source>
        <dbReference type="Pfam" id="PF14322"/>
    </source>
</evidence>
<dbReference type="Pfam" id="PF14322">
    <property type="entry name" value="SusD-like_3"/>
    <property type="match status" value="1"/>
</dbReference>
<dbReference type="EMBL" id="QREV01000069">
    <property type="protein sequence ID" value="RDU47633.1"/>
    <property type="molecule type" value="Genomic_DNA"/>
</dbReference>
<keyword evidence="3 6" id="KW-0732">Signal</keyword>
<dbReference type="Proteomes" id="UP000256321">
    <property type="component" value="Unassembled WGS sequence"/>
</dbReference>
<dbReference type="GO" id="GO:0009279">
    <property type="term" value="C:cell outer membrane"/>
    <property type="evidence" value="ECO:0007669"/>
    <property type="project" value="UniProtKB-SubCell"/>
</dbReference>
<evidence type="ECO:0000259" key="7">
    <source>
        <dbReference type="Pfam" id="PF07980"/>
    </source>
</evidence>
<dbReference type="InterPro" id="IPR011990">
    <property type="entry name" value="TPR-like_helical_dom_sf"/>
</dbReference>
<keyword evidence="12" id="KW-1185">Reference proteome</keyword>
<reference evidence="9 12" key="2">
    <citation type="submission" date="2020-08" db="EMBL/GenBank/DDBJ databases">
        <title>Genome public.</title>
        <authorList>
            <person name="Liu C."/>
            <person name="Sun Q."/>
        </authorList>
    </citation>
    <scope>NUCLEOTIDE SEQUENCE [LARGE SCALE GENOMIC DNA]</scope>
    <source>
        <strain evidence="9 12">426_9</strain>
    </source>
</reference>
<proteinExistence type="inferred from homology"/>
<comment type="caution">
    <text evidence="10">The sequence shown here is derived from an EMBL/GenBank/DDBJ whole genome shotgun (WGS) entry which is preliminary data.</text>
</comment>
<dbReference type="Proteomes" id="UP000629596">
    <property type="component" value="Unassembled WGS sequence"/>
</dbReference>
<evidence type="ECO:0000256" key="5">
    <source>
        <dbReference type="ARBA" id="ARBA00023237"/>
    </source>
</evidence>
<evidence type="ECO:0000313" key="9">
    <source>
        <dbReference type="EMBL" id="MBC8603630.1"/>
    </source>
</evidence>
<dbReference type="PROSITE" id="PS51257">
    <property type="entry name" value="PROKAR_LIPOPROTEIN"/>
    <property type="match status" value="1"/>
</dbReference>
<dbReference type="Gene3D" id="1.25.40.390">
    <property type="match status" value="1"/>
</dbReference>
<dbReference type="RefSeq" id="WP_115501125.1">
    <property type="nucleotide sequence ID" value="NZ_JACRTI010000069.1"/>
</dbReference>
<dbReference type="AlphaFoldDB" id="A0A3D8H9H1"/>
<keyword evidence="4" id="KW-0472">Membrane</keyword>
<evidence type="ECO:0000313" key="11">
    <source>
        <dbReference type="Proteomes" id="UP000256321"/>
    </source>
</evidence>
<evidence type="ECO:0000256" key="3">
    <source>
        <dbReference type="ARBA" id="ARBA00022729"/>
    </source>
</evidence>
<dbReference type="EMBL" id="JACRTI010000069">
    <property type="protein sequence ID" value="MBC8603630.1"/>
    <property type="molecule type" value="Genomic_DNA"/>
</dbReference>
<comment type="subcellular location">
    <subcellularLocation>
        <location evidence="1">Cell outer membrane</location>
    </subcellularLocation>
</comment>
<evidence type="ECO:0000256" key="2">
    <source>
        <dbReference type="ARBA" id="ARBA00006275"/>
    </source>
</evidence>
<feature type="signal peptide" evidence="6">
    <location>
        <begin position="1"/>
        <end position="23"/>
    </location>
</feature>
<organism evidence="10 11">
    <name type="scientific">Parabacteroides acidifaciens</name>
    <dbReference type="NCBI Taxonomy" id="2290935"/>
    <lineage>
        <taxon>Bacteria</taxon>
        <taxon>Pseudomonadati</taxon>
        <taxon>Bacteroidota</taxon>
        <taxon>Bacteroidia</taxon>
        <taxon>Bacteroidales</taxon>
        <taxon>Tannerellaceae</taxon>
        <taxon>Parabacteroides</taxon>
    </lineage>
</organism>